<keyword evidence="3" id="KW-0489">Methyltransferase</keyword>
<feature type="short sequence motif" description="Histidine triad motif" evidence="1">
    <location>
        <begin position="95"/>
        <end position="99"/>
    </location>
</feature>
<dbReference type="GO" id="GO:0008168">
    <property type="term" value="F:methyltransferase activity"/>
    <property type="evidence" value="ECO:0007669"/>
    <property type="project" value="UniProtKB-KW"/>
</dbReference>
<dbReference type="Gene3D" id="3.30.428.10">
    <property type="entry name" value="HIT-like"/>
    <property type="match status" value="1"/>
</dbReference>
<dbReference type="PANTHER" id="PTHR42997:SF1">
    <property type="entry name" value="AP-4-A PHOSPHORYLASE"/>
    <property type="match status" value="1"/>
</dbReference>
<evidence type="ECO:0000256" key="1">
    <source>
        <dbReference type="PROSITE-ProRule" id="PRU00464"/>
    </source>
</evidence>
<dbReference type="PANTHER" id="PTHR42997">
    <property type="entry name" value="HIT FAMILY HYDROLASE"/>
    <property type="match status" value="1"/>
</dbReference>
<evidence type="ECO:0000259" key="2">
    <source>
        <dbReference type="PROSITE" id="PS51084"/>
    </source>
</evidence>
<dbReference type="InterPro" id="IPR036265">
    <property type="entry name" value="HIT-like_sf"/>
</dbReference>
<dbReference type="InterPro" id="IPR052908">
    <property type="entry name" value="AP-4-A_phosphorylase"/>
</dbReference>
<dbReference type="Pfam" id="PF01230">
    <property type="entry name" value="HIT"/>
    <property type="match status" value="1"/>
</dbReference>
<name>A0ABV4DPH1_9LACO</name>
<comment type="caution">
    <text evidence="3">The sequence shown here is derived from an EMBL/GenBank/DDBJ whole genome shotgun (WGS) entry which is preliminary data.</text>
</comment>
<dbReference type="RefSeq" id="WP_369941886.1">
    <property type="nucleotide sequence ID" value="NZ_JBCLUF010000016.1"/>
</dbReference>
<dbReference type="Proteomes" id="UP001565236">
    <property type="component" value="Unassembled WGS sequence"/>
</dbReference>
<feature type="domain" description="HIT" evidence="2">
    <location>
        <begin position="5"/>
        <end position="110"/>
    </location>
</feature>
<evidence type="ECO:0000313" key="4">
    <source>
        <dbReference type="Proteomes" id="UP001565236"/>
    </source>
</evidence>
<dbReference type="InterPro" id="IPR011146">
    <property type="entry name" value="HIT-like"/>
</dbReference>
<reference evidence="3 4" key="1">
    <citation type="submission" date="2024-03" db="EMBL/GenBank/DDBJ databases">
        <title>Mouse gut bacterial collection (mGBC) of GemPharmatech.</title>
        <authorList>
            <person name="He Y."/>
            <person name="Dong L."/>
            <person name="Wu D."/>
            <person name="Gao X."/>
            <person name="Lin Z."/>
        </authorList>
    </citation>
    <scope>NUCLEOTIDE SEQUENCE [LARGE SCALE GENOMIC DNA]</scope>
    <source>
        <strain evidence="3 4">15-30</strain>
    </source>
</reference>
<keyword evidence="4" id="KW-1185">Reference proteome</keyword>
<dbReference type="EC" id="2.1.1.-" evidence="3"/>
<gene>
    <name evidence="3" type="ORF">AALT52_05700</name>
</gene>
<evidence type="ECO:0000313" key="3">
    <source>
        <dbReference type="EMBL" id="MEY8662380.1"/>
    </source>
</evidence>
<dbReference type="EMBL" id="JBCLUF010000016">
    <property type="protein sequence ID" value="MEY8662380.1"/>
    <property type="molecule type" value="Genomic_DNA"/>
</dbReference>
<keyword evidence="3" id="KW-0808">Transferase</keyword>
<dbReference type="PROSITE" id="PS51084">
    <property type="entry name" value="HIT_2"/>
    <property type="match status" value="1"/>
</dbReference>
<sequence>MSSRIFCKFCKKNTELIIEKTYAKAFFDKFPVSKGHIVIVPIRHVETIFELKDYEIREIIELIGEIKIFLDELYSPDGYNIGTNCGEIAGQTIDHCHIHIIPRFKGDVSDPVGGIRGVIPNKRKYL</sequence>
<accession>A0ABV4DPH1</accession>
<proteinExistence type="predicted"/>
<dbReference type="SUPFAM" id="SSF54197">
    <property type="entry name" value="HIT-like"/>
    <property type="match status" value="1"/>
</dbReference>
<protein>
    <submittedName>
        <fullName evidence="3">HIT family protein</fullName>
        <ecNumber evidence="3">2.1.1.-</ecNumber>
    </submittedName>
</protein>
<organism evidence="3 4">
    <name type="scientific">Ligilactobacillus faecis</name>
    <dbReference type="NCBI Taxonomy" id="762833"/>
    <lineage>
        <taxon>Bacteria</taxon>
        <taxon>Bacillati</taxon>
        <taxon>Bacillota</taxon>
        <taxon>Bacilli</taxon>
        <taxon>Lactobacillales</taxon>
        <taxon>Lactobacillaceae</taxon>
        <taxon>Ligilactobacillus</taxon>
    </lineage>
</organism>
<dbReference type="GO" id="GO:0032259">
    <property type="term" value="P:methylation"/>
    <property type="evidence" value="ECO:0007669"/>
    <property type="project" value="UniProtKB-KW"/>
</dbReference>